<dbReference type="EC" id="3.1.-.-" evidence="3"/>
<dbReference type="GO" id="GO:0003677">
    <property type="term" value="F:DNA binding"/>
    <property type="evidence" value="ECO:0007669"/>
    <property type="project" value="InterPro"/>
</dbReference>
<keyword evidence="2" id="KW-1277">Toxin-antitoxin system</keyword>
<organism evidence="4 5">
    <name type="scientific">Candidatus Neomicrothrix parvicella RN1</name>
    <dbReference type="NCBI Taxonomy" id="1229780"/>
    <lineage>
        <taxon>Bacteria</taxon>
        <taxon>Bacillati</taxon>
        <taxon>Actinomycetota</taxon>
        <taxon>Acidimicrobiia</taxon>
        <taxon>Acidimicrobiales</taxon>
        <taxon>Microthrixaceae</taxon>
        <taxon>Candidatus Neomicrothrix</taxon>
    </lineage>
</organism>
<keyword evidence="3" id="KW-0540">Nuclease</keyword>
<dbReference type="Pfam" id="PF02452">
    <property type="entry name" value="PemK_toxin"/>
    <property type="match status" value="1"/>
</dbReference>
<dbReference type="SUPFAM" id="SSF50118">
    <property type="entry name" value="Cell growth inhibitor/plasmid maintenance toxic component"/>
    <property type="match status" value="1"/>
</dbReference>
<dbReference type="GO" id="GO:0006402">
    <property type="term" value="P:mRNA catabolic process"/>
    <property type="evidence" value="ECO:0007669"/>
    <property type="project" value="TreeGrafter"/>
</dbReference>
<dbReference type="GO" id="GO:0016075">
    <property type="term" value="P:rRNA catabolic process"/>
    <property type="evidence" value="ECO:0007669"/>
    <property type="project" value="TreeGrafter"/>
</dbReference>
<dbReference type="PIRSF" id="PIRSF033490">
    <property type="entry name" value="MazF"/>
    <property type="match status" value="1"/>
</dbReference>
<evidence type="ECO:0000256" key="1">
    <source>
        <dbReference type="ARBA" id="ARBA00007521"/>
    </source>
</evidence>
<keyword evidence="5" id="KW-1185">Reference proteome</keyword>
<dbReference type="eggNOG" id="COG2337">
    <property type="taxonomic scope" value="Bacteria"/>
</dbReference>
<comment type="function">
    <text evidence="3">Toxic component of a type II toxin-antitoxin (TA) system.</text>
</comment>
<dbReference type="PANTHER" id="PTHR33988">
    <property type="entry name" value="ENDORIBONUCLEASE MAZF-RELATED"/>
    <property type="match status" value="1"/>
</dbReference>
<dbReference type="Gene3D" id="2.30.30.110">
    <property type="match status" value="1"/>
</dbReference>
<comment type="caution">
    <text evidence="4">The sequence shown here is derived from an EMBL/GenBank/DDBJ whole genome shotgun (WGS) entry which is preliminary data.</text>
</comment>
<protein>
    <recommendedName>
        <fullName evidence="3">mRNA interferase</fullName>
        <ecNumber evidence="3">3.1.-.-</ecNumber>
    </recommendedName>
</protein>
<name>R4Z362_9ACTN</name>
<keyword evidence="3" id="KW-0255">Endonuclease</keyword>
<comment type="similarity">
    <text evidence="1 3">Belongs to the PemK/MazF family.</text>
</comment>
<proteinExistence type="inferred from homology"/>
<dbReference type="AlphaFoldDB" id="R4Z362"/>
<keyword evidence="3 4" id="KW-0378">Hydrolase</keyword>
<accession>R4Z362</accession>
<evidence type="ECO:0000313" key="5">
    <source>
        <dbReference type="Proteomes" id="UP000018291"/>
    </source>
</evidence>
<sequence>MGTEPTCRRGDVWLTDLGNDPADPEQAFVRPALIVSDNSLHHPKLNMVVIVPGTSKVRGLPMHVLAHPNAGTGLDVPTSFQIEQVRSVSTRRLIRRLGRLRTEQQHAIDDVLKHVLSLH</sequence>
<dbReference type="InterPro" id="IPR011067">
    <property type="entry name" value="Plasmid_toxin/cell-grow_inhib"/>
</dbReference>
<dbReference type="GO" id="GO:0004521">
    <property type="term" value="F:RNA endonuclease activity"/>
    <property type="evidence" value="ECO:0007669"/>
    <property type="project" value="TreeGrafter"/>
</dbReference>
<dbReference type="EMBL" id="CANL01000056">
    <property type="protein sequence ID" value="CCM65110.1"/>
    <property type="molecule type" value="Genomic_DNA"/>
</dbReference>
<dbReference type="HOGENOM" id="CLU_121823_1_2_11"/>
<dbReference type="STRING" id="1229780.BN381_60014"/>
<dbReference type="GO" id="GO:0016787">
    <property type="term" value="F:hydrolase activity"/>
    <property type="evidence" value="ECO:0007669"/>
    <property type="project" value="UniProtKB-KW"/>
</dbReference>
<evidence type="ECO:0000256" key="3">
    <source>
        <dbReference type="PIRNR" id="PIRNR033490"/>
    </source>
</evidence>
<dbReference type="InterPro" id="IPR003477">
    <property type="entry name" value="PemK-like"/>
</dbReference>
<evidence type="ECO:0000256" key="2">
    <source>
        <dbReference type="ARBA" id="ARBA00022649"/>
    </source>
</evidence>
<dbReference type="Proteomes" id="UP000018291">
    <property type="component" value="Unassembled WGS sequence"/>
</dbReference>
<gene>
    <name evidence="4" type="ORF">BN381_60014</name>
</gene>
<evidence type="ECO:0000313" key="4">
    <source>
        <dbReference type="EMBL" id="CCM65110.1"/>
    </source>
</evidence>
<reference evidence="4 5" key="1">
    <citation type="journal article" date="2013" name="ISME J.">
        <title>Metabolic model for the filamentous 'Candidatus Microthrix parvicella' based on genomic and metagenomic analyses.</title>
        <authorList>
            <person name="Jon McIlroy S."/>
            <person name="Kristiansen R."/>
            <person name="Albertsen M."/>
            <person name="Michael Karst S."/>
            <person name="Rossetti S."/>
            <person name="Lund Nielsen J."/>
            <person name="Tandoi V."/>
            <person name="James Seviour R."/>
            <person name="Nielsen P.H."/>
        </authorList>
    </citation>
    <scope>NUCLEOTIDE SEQUENCE [LARGE SCALE GENOMIC DNA]</scope>
    <source>
        <strain evidence="4 5">RN1</strain>
    </source>
</reference>